<keyword evidence="4" id="KW-0186">Copper</keyword>
<dbReference type="Pfam" id="PF04145">
    <property type="entry name" value="Ctr"/>
    <property type="match status" value="1"/>
</dbReference>
<keyword evidence="2 4" id="KW-1133">Transmembrane helix</keyword>
<comment type="similarity">
    <text evidence="4">Belongs to the copper transporter (Ctr) (TC 1.A.56) family. SLC31A subfamily.</text>
</comment>
<proteinExistence type="inferred from homology"/>
<reference evidence="5 6" key="1">
    <citation type="submission" date="2017-12" db="EMBL/GenBank/DDBJ databases">
        <title>Sequencing, de novo assembly and annotation of complete genome of a new Thraustochytrid species, strain FCC1311.</title>
        <authorList>
            <person name="Sedici K."/>
            <person name="Godart F."/>
            <person name="Aiese Cigliano R."/>
            <person name="Sanseverino W."/>
            <person name="Barakat M."/>
            <person name="Ortet P."/>
            <person name="Marechal E."/>
            <person name="Cagnac O."/>
            <person name="Amato A."/>
        </authorList>
    </citation>
    <scope>NUCLEOTIDE SEQUENCE [LARGE SCALE GENOMIC DNA]</scope>
</reference>
<dbReference type="EMBL" id="BEYU01000006">
    <property type="protein sequence ID" value="GBG24502.1"/>
    <property type="molecule type" value="Genomic_DNA"/>
</dbReference>
<evidence type="ECO:0000256" key="4">
    <source>
        <dbReference type="RuleBase" id="RU367022"/>
    </source>
</evidence>
<dbReference type="GO" id="GO:0005375">
    <property type="term" value="F:copper ion transmembrane transporter activity"/>
    <property type="evidence" value="ECO:0007669"/>
    <property type="project" value="UniProtKB-UniRule"/>
</dbReference>
<dbReference type="InterPro" id="IPR007274">
    <property type="entry name" value="Cop_transporter"/>
</dbReference>
<keyword evidence="4" id="KW-0406">Ion transport</keyword>
<sequence length="444" mass="49715">MSPTSAAVAEEQKARKAEEDAMAMKIMAFFILVILYSLYRTSGVQLFETNNSTFSKRASVKSGKTAQTSDSIYTRPTCVDVCLAGELECPKDCMFMPKDRMRRWLANTCTNFDKDDSSGCWFLEECKNAKTKKNFCGTEAVAGTVCGAKDTKPAVDARGDTFCHDYNKLCIENGKTLKKCYMHEPLLGLPSRYEAEAAIKDMCATMHMPGCSCDHDGSCPHPIERYANLCAHMSMPQCKMVEDTCKTLSKRRFDEDAQYFMETLKCPQRMDMIPEMKMYFHWGIHEYIIFEWLVPRTIIEYFAACATIVMAGIFSTLLKGLRHRRQQLWNASPLAMHRSDPNCGLGFSGALSALASIAFDNSVEVLPSGTAGRLLARNVTRAGFTCVITVIDYGLMLLAMTFNGGFLLSVILSFGLGQVLYGHWFHDDIFLKPTSRDVEAKHVD</sequence>
<feature type="transmembrane region" description="Helical" evidence="4">
    <location>
        <begin position="301"/>
        <end position="321"/>
    </location>
</feature>
<dbReference type="PANTHER" id="PTHR12483">
    <property type="entry name" value="SOLUTE CARRIER FAMILY 31 COPPER TRANSPORTERS"/>
    <property type="match status" value="1"/>
</dbReference>
<evidence type="ECO:0000313" key="6">
    <source>
        <dbReference type="Proteomes" id="UP000241890"/>
    </source>
</evidence>
<name>A0A2R5G0G1_9STRA</name>
<organism evidence="5 6">
    <name type="scientific">Hondaea fermentalgiana</name>
    <dbReference type="NCBI Taxonomy" id="2315210"/>
    <lineage>
        <taxon>Eukaryota</taxon>
        <taxon>Sar</taxon>
        <taxon>Stramenopiles</taxon>
        <taxon>Bigyra</taxon>
        <taxon>Labyrinthulomycetes</taxon>
        <taxon>Thraustochytrida</taxon>
        <taxon>Thraustochytriidae</taxon>
        <taxon>Hondaea</taxon>
    </lineage>
</organism>
<keyword evidence="4" id="KW-0187">Copper transport</keyword>
<feature type="transmembrane region" description="Helical" evidence="4">
    <location>
        <begin position="21"/>
        <end position="39"/>
    </location>
</feature>
<gene>
    <name evidence="5" type="ORF">FCC1311_007202</name>
</gene>
<keyword evidence="6" id="KW-1185">Reference proteome</keyword>
<evidence type="ECO:0000256" key="1">
    <source>
        <dbReference type="ARBA" id="ARBA00022692"/>
    </source>
</evidence>
<dbReference type="OrthoDB" id="73901at2759"/>
<comment type="subcellular location">
    <subcellularLocation>
        <location evidence="4">Membrane</location>
        <topology evidence="4">Multi-pass membrane protein</topology>
    </subcellularLocation>
</comment>
<dbReference type="GO" id="GO:0016020">
    <property type="term" value="C:membrane"/>
    <property type="evidence" value="ECO:0007669"/>
    <property type="project" value="UniProtKB-SubCell"/>
</dbReference>
<keyword evidence="3 4" id="KW-0472">Membrane</keyword>
<dbReference type="InParanoid" id="A0A2R5G0G1"/>
<accession>A0A2R5G0G1</accession>
<keyword evidence="1 4" id="KW-0812">Transmembrane</keyword>
<dbReference type="Proteomes" id="UP000241890">
    <property type="component" value="Unassembled WGS sequence"/>
</dbReference>
<comment type="caution">
    <text evidence="5">The sequence shown here is derived from an EMBL/GenBank/DDBJ whole genome shotgun (WGS) entry which is preliminary data.</text>
</comment>
<dbReference type="PANTHER" id="PTHR12483:SF115">
    <property type="entry name" value="COPPER TRANSPORT PROTEIN"/>
    <property type="match status" value="1"/>
</dbReference>
<dbReference type="AlphaFoldDB" id="A0A2R5G0G1"/>
<keyword evidence="4" id="KW-0813">Transport</keyword>
<protein>
    <recommendedName>
        <fullName evidence="4">Copper transport protein</fullName>
    </recommendedName>
</protein>
<evidence type="ECO:0000313" key="5">
    <source>
        <dbReference type="EMBL" id="GBG24502.1"/>
    </source>
</evidence>
<evidence type="ECO:0000256" key="3">
    <source>
        <dbReference type="ARBA" id="ARBA00023136"/>
    </source>
</evidence>
<evidence type="ECO:0000256" key="2">
    <source>
        <dbReference type="ARBA" id="ARBA00022989"/>
    </source>
</evidence>